<dbReference type="InterPro" id="IPR036322">
    <property type="entry name" value="WD40_repeat_dom_sf"/>
</dbReference>
<keyword evidence="2" id="KW-0813">Transport</keyword>
<dbReference type="Pfam" id="PF10168">
    <property type="entry name" value="Nup88"/>
    <property type="match status" value="2"/>
</dbReference>
<comment type="subcellular location">
    <subcellularLocation>
        <location evidence="1">Nucleus</location>
        <location evidence="1">Nuclear pore complex</location>
    </subcellularLocation>
</comment>
<evidence type="ECO:0000256" key="4">
    <source>
        <dbReference type="ARBA" id="ARBA00022927"/>
    </source>
</evidence>
<accession>A0AA38GMQ3</accession>
<keyword evidence="5" id="KW-0811">Translocation</keyword>
<dbReference type="GO" id="GO:0000056">
    <property type="term" value="P:ribosomal small subunit export from nucleus"/>
    <property type="evidence" value="ECO:0007669"/>
    <property type="project" value="InterPro"/>
</dbReference>
<dbReference type="Proteomes" id="UP000824469">
    <property type="component" value="Unassembled WGS sequence"/>
</dbReference>
<dbReference type="AlphaFoldDB" id="A0AA38GMQ3"/>
<evidence type="ECO:0000256" key="8">
    <source>
        <dbReference type="SAM" id="Coils"/>
    </source>
</evidence>
<keyword evidence="7" id="KW-0539">Nucleus</keyword>
<dbReference type="GO" id="GO:0000055">
    <property type="term" value="P:ribosomal large subunit export from nucleus"/>
    <property type="evidence" value="ECO:0007669"/>
    <property type="project" value="InterPro"/>
</dbReference>
<evidence type="ECO:0000256" key="5">
    <source>
        <dbReference type="ARBA" id="ARBA00023010"/>
    </source>
</evidence>
<keyword evidence="6" id="KW-0906">Nuclear pore complex</keyword>
<reference evidence="9 10" key="1">
    <citation type="journal article" date="2021" name="Nat. Plants">
        <title>The Taxus genome provides insights into paclitaxel biosynthesis.</title>
        <authorList>
            <person name="Xiong X."/>
            <person name="Gou J."/>
            <person name="Liao Q."/>
            <person name="Li Y."/>
            <person name="Zhou Q."/>
            <person name="Bi G."/>
            <person name="Li C."/>
            <person name="Du R."/>
            <person name="Wang X."/>
            <person name="Sun T."/>
            <person name="Guo L."/>
            <person name="Liang H."/>
            <person name="Lu P."/>
            <person name="Wu Y."/>
            <person name="Zhang Z."/>
            <person name="Ro D.K."/>
            <person name="Shang Y."/>
            <person name="Huang S."/>
            <person name="Yan J."/>
        </authorList>
    </citation>
    <scope>NUCLEOTIDE SEQUENCE [LARGE SCALE GENOMIC DNA]</scope>
    <source>
        <strain evidence="9">Ta-2019</strain>
    </source>
</reference>
<dbReference type="GO" id="GO:0006406">
    <property type="term" value="P:mRNA export from nucleus"/>
    <property type="evidence" value="ECO:0007669"/>
    <property type="project" value="TreeGrafter"/>
</dbReference>
<evidence type="ECO:0000313" key="10">
    <source>
        <dbReference type="Proteomes" id="UP000824469"/>
    </source>
</evidence>
<keyword evidence="3" id="KW-0509">mRNA transport</keyword>
<evidence type="ECO:0000256" key="2">
    <source>
        <dbReference type="ARBA" id="ARBA00022448"/>
    </source>
</evidence>
<dbReference type="GO" id="GO:0006606">
    <property type="term" value="P:protein import into nucleus"/>
    <property type="evidence" value="ECO:0007669"/>
    <property type="project" value="TreeGrafter"/>
</dbReference>
<keyword evidence="10" id="KW-1185">Reference proteome</keyword>
<evidence type="ECO:0000256" key="6">
    <source>
        <dbReference type="ARBA" id="ARBA00023132"/>
    </source>
</evidence>
<dbReference type="SUPFAM" id="SSF50978">
    <property type="entry name" value="WD40 repeat-like"/>
    <property type="match status" value="1"/>
</dbReference>
<sequence>MAEENEEWIELQSHPVFNNIFHANPINNENENDSFKRGTPRLPLNLMAWDGSTRLLLWNSTQQALHSLHMRCSHGTIQAVSQVKTLRPNIKVKFRVRYIAINRIGQSIVLAGDGSLMILHLNDRIPSSAGDGLFRATAIGSKGVYSTKESKILRILQVTWHPHSDTHLGILSSDGVFRMFDLSSDLEIPEQEYHLQPAAYPKLTSTVAIRPVGFAFGGEHLWDRFTVFVLFSNCSVYALCPVVPFGSIYISAAIEEIYKDACVSGLHSNSIVSKAASNASFAIAWLEAVFPELADFSDGLLAERIRLLGLKARAYIPFDASVSLQGPLPMVLGGSNTNSSGDERTKLRHHAVGFLYNSIHKDSILAISLSDGQMQVYALADEMQPVWNIGSSPQLRIEDGNLLSVAMIAEVKLENTLCVGAGYGSNKDIVNNPWMGDPPHLLQLAVIDFALPTTLLETAPLSLLPDPIIPERLYCYHAGGIDALLLHWLPFSDRTADRSTAGKAPSVFPVLETCPTEDSVPMPLLGVTALLDSFGKAWLIVLTSVYECAVIEMKVKRESFPLQIEGCKETDQSLEASETGNTEIMSRELLLGPKEIPIPQVSSSERHLTADSIEGRSILHDHCKLLHEKYVEYAHKVYVELKNHVVLLNKVVDDQQLRLQELEEKLQNVRKDKNYLRERIMNAIEVNMQLDERLKKVSNLPGVKKKPLTAAERDFKSQMDMINYEDLDVLQSAIEGLNSRFERYMRISQPRQKKLSTENVGGRKLSMPGTQMSRLKTAVGKLTQIVDDTSRKVKLVEGVVSRRESMG</sequence>
<dbReference type="GO" id="GO:0005643">
    <property type="term" value="C:nuclear pore"/>
    <property type="evidence" value="ECO:0007669"/>
    <property type="project" value="UniProtKB-SubCell"/>
</dbReference>
<organism evidence="9 10">
    <name type="scientific">Taxus chinensis</name>
    <name type="common">Chinese yew</name>
    <name type="synonym">Taxus wallichiana var. chinensis</name>
    <dbReference type="NCBI Taxonomy" id="29808"/>
    <lineage>
        <taxon>Eukaryota</taxon>
        <taxon>Viridiplantae</taxon>
        <taxon>Streptophyta</taxon>
        <taxon>Embryophyta</taxon>
        <taxon>Tracheophyta</taxon>
        <taxon>Spermatophyta</taxon>
        <taxon>Pinopsida</taxon>
        <taxon>Pinidae</taxon>
        <taxon>Conifers II</taxon>
        <taxon>Cupressales</taxon>
        <taxon>Taxaceae</taxon>
        <taxon>Taxus</taxon>
    </lineage>
</organism>
<keyword evidence="8" id="KW-0175">Coiled coil</keyword>
<dbReference type="InterPro" id="IPR037700">
    <property type="entry name" value="NUP88/NUP82"/>
</dbReference>
<dbReference type="PANTHER" id="PTHR13257:SF0">
    <property type="entry name" value="NUCLEAR PORE COMPLEX PROTEIN NUP88"/>
    <property type="match status" value="1"/>
</dbReference>
<name>A0AA38GMQ3_TAXCH</name>
<evidence type="ECO:0000256" key="3">
    <source>
        <dbReference type="ARBA" id="ARBA00022816"/>
    </source>
</evidence>
<evidence type="ECO:0000313" key="9">
    <source>
        <dbReference type="EMBL" id="KAH9325451.1"/>
    </source>
</evidence>
<evidence type="ECO:0000256" key="1">
    <source>
        <dbReference type="ARBA" id="ARBA00004567"/>
    </source>
</evidence>
<keyword evidence="4" id="KW-0653">Protein transport</keyword>
<dbReference type="EMBL" id="JAHRHJ020000002">
    <property type="protein sequence ID" value="KAH9325451.1"/>
    <property type="molecule type" value="Genomic_DNA"/>
</dbReference>
<protein>
    <recommendedName>
        <fullName evidence="11">Nuclear pore complex protein NUP88</fullName>
    </recommendedName>
</protein>
<feature type="coiled-coil region" evidence="8">
    <location>
        <begin position="645"/>
        <end position="679"/>
    </location>
</feature>
<feature type="non-terminal residue" evidence="9">
    <location>
        <position position="807"/>
    </location>
</feature>
<dbReference type="PANTHER" id="PTHR13257">
    <property type="entry name" value="NUCLEOPORIN NUP84-RELATED"/>
    <property type="match status" value="1"/>
</dbReference>
<dbReference type="OMA" id="VFILFTD"/>
<dbReference type="GO" id="GO:0017056">
    <property type="term" value="F:structural constituent of nuclear pore"/>
    <property type="evidence" value="ECO:0007669"/>
    <property type="project" value="InterPro"/>
</dbReference>
<proteinExistence type="predicted"/>
<gene>
    <name evidence="9" type="ORF">KI387_005629</name>
</gene>
<dbReference type="InterPro" id="IPR019321">
    <property type="entry name" value="Nucleoporin_Nup88"/>
</dbReference>
<evidence type="ECO:0000256" key="7">
    <source>
        <dbReference type="ARBA" id="ARBA00023242"/>
    </source>
</evidence>
<evidence type="ECO:0008006" key="11">
    <source>
        <dbReference type="Google" id="ProtNLM"/>
    </source>
</evidence>
<comment type="caution">
    <text evidence="9">The sequence shown here is derived from an EMBL/GenBank/DDBJ whole genome shotgun (WGS) entry which is preliminary data.</text>
</comment>